<evidence type="ECO:0000256" key="4">
    <source>
        <dbReference type="ARBA" id="ARBA00022692"/>
    </source>
</evidence>
<accession>A0ABS4IS82</accession>
<dbReference type="PANTHER" id="PTHR43227:SF3">
    <property type="entry name" value="BINDING-PROTEIN-DEPENDENT TRANSPORT SYSTEMS INNER MEMBRANE COMPONENT"/>
    <property type="match status" value="1"/>
</dbReference>
<dbReference type="RefSeq" id="WP_245375266.1">
    <property type="nucleotide sequence ID" value="NZ_JAGGLB010000002.1"/>
</dbReference>
<evidence type="ECO:0000313" key="9">
    <source>
        <dbReference type="EMBL" id="MBP1989444.1"/>
    </source>
</evidence>
<dbReference type="InterPro" id="IPR035906">
    <property type="entry name" value="MetI-like_sf"/>
</dbReference>
<evidence type="ECO:0000256" key="7">
    <source>
        <dbReference type="RuleBase" id="RU363032"/>
    </source>
</evidence>
<reference evidence="9 10" key="1">
    <citation type="submission" date="2021-03" db="EMBL/GenBank/DDBJ databases">
        <title>Genomic Encyclopedia of Type Strains, Phase IV (KMG-IV): sequencing the most valuable type-strain genomes for metagenomic binning, comparative biology and taxonomic classification.</title>
        <authorList>
            <person name="Goeker M."/>
        </authorList>
    </citation>
    <scope>NUCLEOTIDE SEQUENCE [LARGE SCALE GENOMIC DNA]</scope>
    <source>
        <strain evidence="9 10">DSM 26048</strain>
    </source>
</reference>
<evidence type="ECO:0000256" key="1">
    <source>
        <dbReference type="ARBA" id="ARBA00004651"/>
    </source>
</evidence>
<gene>
    <name evidence="9" type="ORF">J2Z66_001039</name>
</gene>
<evidence type="ECO:0000256" key="2">
    <source>
        <dbReference type="ARBA" id="ARBA00022448"/>
    </source>
</evidence>
<dbReference type="EMBL" id="JAGGLB010000002">
    <property type="protein sequence ID" value="MBP1989444.1"/>
    <property type="molecule type" value="Genomic_DNA"/>
</dbReference>
<comment type="subcellular location">
    <subcellularLocation>
        <location evidence="1 7">Cell membrane</location>
        <topology evidence="1 7">Multi-pass membrane protein</topology>
    </subcellularLocation>
</comment>
<dbReference type="Pfam" id="PF00528">
    <property type="entry name" value="BPD_transp_1"/>
    <property type="match status" value="1"/>
</dbReference>
<name>A0ABS4IS82_9BACL</name>
<feature type="transmembrane region" description="Helical" evidence="7">
    <location>
        <begin position="28"/>
        <end position="51"/>
    </location>
</feature>
<evidence type="ECO:0000259" key="8">
    <source>
        <dbReference type="PROSITE" id="PS50928"/>
    </source>
</evidence>
<feature type="transmembrane region" description="Helical" evidence="7">
    <location>
        <begin position="121"/>
        <end position="140"/>
    </location>
</feature>
<evidence type="ECO:0000256" key="5">
    <source>
        <dbReference type="ARBA" id="ARBA00022989"/>
    </source>
</evidence>
<keyword evidence="9" id="KW-0762">Sugar transport</keyword>
<proteinExistence type="inferred from homology"/>
<comment type="similarity">
    <text evidence="7">Belongs to the binding-protein-dependent transport system permease family.</text>
</comment>
<feature type="transmembrane region" description="Helical" evidence="7">
    <location>
        <begin position="267"/>
        <end position="291"/>
    </location>
</feature>
<keyword evidence="3" id="KW-1003">Cell membrane</keyword>
<keyword evidence="6 7" id="KW-0472">Membrane</keyword>
<feature type="transmembrane region" description="Helical" evidence="7">
    <location>
        <begin position="177"/>
        <end position="199"/>
    </location>
</feature>
<keyword evidence="4 7" id="KW-0812">Transmembrane</keyword>
<comment type="caution">
    <text evidence="9">The sequence shown here is derived from an EMBL/GenBank/DDBJ whole genome shotgun (WGS) entry which is preliminary data.</text>
</comment>
<dbReference type="SUPFAM" id="SSF161098">
    <property type="entry name" value="MetI-like"/>
    <property type="match status" value="1"/>
</dbReference>
<feature type="transmembrane region" description="Helical" evidence="7">
    <location>
        <begin position="220"/>
        <end position="247"/>
    </location>
</feature>
<keyword evidence="5 7" id="KW-1133">Transmembrane helix</keyword>
<evidence type="ECO:0000313" key="10">
    <source>
        <dbReference type="Proteomes" id="UP001519287"/>
    </source>
</evidence>
<dbReference type="Proteomes" id="UP001519287">
    <property type="component" value="Unassembled WGS sequence"/>
</dbReference>
<keyword evidence="2 7" id="KW-0813">Transport</keyword>
<dbReference type="PANTHER" id="PTHR43227">
    <property type="entry name" value="BLL4140 PROTEIN"/>
    <property type="match status" value="1"/>
</dbReference>
<dbReference type="InterPro" id="IPR050809">
    <property type="entry name" value="UgpAE/MalFG_permease"/>
</dbReference>
<protein>
    <submittedName>
        <fullName evidence="9">ABC-type sugar transport system permease subunit</fullName>
    </submittedName>
</protein>
<dbReference type="CDD" id="cd06261">
    <property type="entry name" value="TM_PBP2"/>
    <property type="match status" value="1"/>
</dbReference>
<evidence type="ECO:0000256" key="3">
    <source>
        <dbReference type="ARBA" id="ARBA00022475"/>
    </source>
</evidence>
<feature type="transmembrane region" description="Helical" evidence="7">
    <location>
        <begin position="95"/>
        <end position="114"/>
    </location>
</feature>
<organism evidence="9 10">
    <name type="scientific">Paenibacillus eucommiae</name>
    <dbReference type="NCBI Taxonomy" id="1355755"/>
    <lineage>
        <taxon>Bacteria</taxon>
        <taxon>Bacillati</taxon>
        <taxon>Bacillota</taxon>
        <taxon>Bacilli</taxon>
        <taxon>Bacillales</taxon>
        <taxon>Paenibacillaceae</taxon>
        <taxon>Paenibacillus</taxon>
    </lineage>
</organism>
<feature type="domain" description="ABC transmembrane type-1" evidence="8">
    <location>
        <begin position="88"/>
        <end position="288"/>
    </location>
</feature>
<keyword evidence="10" id="KW-1185">Reference proteome</keyword>
<dbReference type="InterPro" id="IPR000515">
    <property type="entry name" value="MetI-like"/>
</dbReference>
<dbReference type="Gene3D" id="1.10.3720.10">
    <property type="entry name" value="MetI-like"/>
    <property type="match status" value="1"/>
</dbReference>
<evidence type="ECO:0000256" key="6">
    <source>
        <dbReference type="ARBA" id="ARBA00023136"/>
    </source>
</evidence>
<dbReference type="PROSITE" id="PS50928">
    <property type="entry name" value="ABC_TM1"/>
    <property type="match status" value="1"/>
</dbReference>
<sequence length="304" mass="35106">MSKQERTERNERRRGYWSYRWKDYSTGYLFMLPWAIGFAVFVAFPVGWSFFNSFNSVRLTGAGFTYTWVGLDNFRRVLMEDNVYPIKLVTYFQEMLLIIPLILIFSFFVSLLLNQKMPGRAFIRAIFFLPVIFATGQVLMELFGQGAGKLPFIEQYNLEGLLRQYMGPRLAEPMLNVLSRAVIILWYSGVQILIFIAGYQTIPRSVYEAIRIDGATPWESFWKITLPAMVPFIGLNAVFTIVDLFTFPFNPVLEQVRVNMFHPQFGYGYASAQAWIYFALILVLLGIALGLTYRSVVKRGAVVR</sequence>